<evidence type="ECO:0000256" key="2">
    <source>
        <dbReference type="SAM" id="SignalP"/>
    </source>
</evidence>
<evidence type="ECO:0000313" key="4">
    <source>
        <dbReference type="Proteomes" id="UP000191055"/>
    </source>
</evidence>
<dbReference type="SMART" id="SM00028">
    <property type="entry name" value="TPR"/>
    <property type="match status" value="2"/>
</dbReference>
<dbReference type="PANTHER" id="PTHR12558">
    <property type="entry name" value="CELL DIVISION CYCLE 16,23,27"/>
    <property type="match status" value="1"/>
</dbReference>
<feature type="repeat" description="TPR" evidence="1">
    <location>
        <begin position="232"/>
        <end position="265"/>
    </location>
</feature>
<protein>
    <submittedName>
        <fullName evidence="3">Tetratricopeptide repeat-containing protein</fullName>
    </submittedName>
</protein>
<dbReference type="PANTHER" id="PTHR12558:SF13">
    <property type="entry name" value="CELL DIVISION CYCLE PROTEIN 27 HOMOLOG"/>
    <property type="match status" value="1"/>
</dbReference>
<accession>A0A1T5DB80</accession>
<name>A0A1T5DB80_9BACT</name>
<keyword evidence="4" id="KW-1185">Reference proteome</keyword>
<evidence type="ECO:0000313" key="3">
    <source>
        <dbReference type="EMBL" id="SKB68783.1"/>
    </source>
</evidence>
<keyword evidence="2" id="KW-0732">Signal</keyword>
<dbReference type="KEGG" id="asx:CDL62_16555"/>
<reference evidence="3 4" key="1">
    <citation type="submission" date="2017-02" db="EMBL/GenBank/DDBJ databases">
        <authorList>
            <person name="Peterson S.W."/>
        </authorList>
    </citation>
    <scope>NUCLEOTIDE SEQUENCE [LARGE SCALE GENOMIC DNA]</scope>
    <source>
        <strain evidence="3 4">DSM 24412</strain>
    </source>
</reference>
<dbReference type="InterPro" id="IPR011990">
    <property type="entry name" value="TPR-like_helical_dom_sf"/>
</dbReference>
<dbReference type="Gene3D" id="1.25.40.10">
    <property type="entry name" value="Tetratricopeptide repeat domain"/>
    <property type="match status" value="2"/>
</dbReference>
<keyword evidence="1" id="KW-0802">TPR repeat</keyword>
<feature type="repeat" description="TPR" evidence="1">
    <location>
        <begin position="266"/>
        <end position="299"/>
    </location>
</feature>
<feature type="signal peptide" evidence="2">
    <location>
        <begin position="1"/>
        <end position="19"/>
    </location>
</feature>
<dbReference type="InterPro" id="IPR019734">
    <property type="entry name" value="TPR_rpt"/>
</dbReference>
<feature type="chain" id="PRO_5013364082" evidence="2">
    <location>
        <begin position="20"/>
        <end position="390"/>
    </location>
</feature>
<dbReference type="Pfam" id="PF13414">
    <property type="entry name" value="TPR_11"/>
    <property type="match status" value="1"/>
</dbReference>
<dbReference type="SUPFAM" id="SSF81901">
    <property type="entry name" value="HCP-like"/>
    <property type="match status" value="1"/>
</dbReference>
<dbReference type="STRING" id="889453.SAMN03080601_01049"/>
<dbReference type="EMBL" id="FUYV01000004">
    <property type="protein sequence ID" value="SKB68783.1"/>
    <property type="molecule type" value="Genomic_DNA"/>
</dbReference>
<dbReference type="OrthoDB" id="739506at2"/>
<dbReference type="PROSITE" id="PS50005">
    <property type="entry name" value="TPR"/>
    <property type="match status" value="2"/>
</dbReference>
<proteinExistence type="predicted"/>
<dbReference type="AlphaFoldDB" id="A0A1T5DB80"/>
<dbReference type="RefSeq" id="WP_079556820.1">
    <property type="nucleotide sequence ID" value="NZ_CP021904.1"/>
</dbReference>
<gene>
    <name evidence="3" type="ORF">SAMN03080601_01049</name>
</gene>
<organism evidence="3 4">
    <name type="scientific">Alkalitalea saponilacus</name>
    <dbReference type="NCBI Taxonomy" id="889453"/>
    <lineage>
        <taxon>Bacteria</taxon>
        <taxon>Pseudomonadati</taxon>
        <taxon>Bacteroidota</taxon>
        <taxon>Bacteroidia</taxon>
        <taxon>Marinilabiliales</taxon>
        <taxon>Marinilabiliaceae</taxon>
        <taxon>Alkalitalea</taxon>
    </lineage>
</organism>
<evidence type="ECO:0000256" key="1">
    <source>
        <dbReference type="PROSITE-ProRule" id="PRU00339"/>
    </source>
</evidence>
<dbReference type="Proteomes" id="UP000191055">
    <property type="component" value="Unassembled WGS sequence"/>
</dbReference>
<sequence>MKRLFLVLISILAVSAIYAQRGRVAAASAFLDNGDIESARSRLQDAFEHDRTREWPRTYIVAARLATEEYNRTNDKAKILQAVEHYKYAADLDQRDEQGGRRARPGRFERDLKVALTFFVPELQNAGIDAFNEEDFTTAMKIFRSVVNLNNLPVFEADDLPADSVFIYYTGLAASRSQNWDVAEEFFKKTLDLRYGEGDPILLLHEVYEQTGDSAKMGPNLKRGFELFPDDDRILTSLINFYLLSEQNEQALEYLNTAIEGDPDNFSFYNARGVLYDMSGEYELAEVEYRKAIELNPEFFDPLLNLGVIYFNRAIDMMREANEIADFAKFEVARKEALDVFRKSLPYMERAHEIRPEERMVLETLRNLYYRFEMMDKYDEVEQKLKALQE</sequence>